<proteinExistence type="predicted"/>
<dbReference type="AlphaFoldDB" id="A0A3D9VBF3"/>
<dbReference type="InterPro" id="IPR011009">
    <property type="entry name" value="Kinase-like_dom_sf"/>
</dbReference>
<name>A0A3D9VBF3_THECX</name>
<organism evidence="1 2">
    <name type="scientific">Thermasporomyces composti</name>
    <dbReference type="NCBI Taxonomy" id="696763"/>
    <lineage>
        <taxon>Bacteria</taxon>
        <taxon>Bacillati</taxon>
        <taxon>Actinomycetota</taxon>
        <taxon>Actinomycetes</taxon>
        <taxon>Propionibacteriales</taxon>
        <taxon>Nocardioidaceae</taxon>
        <taxon>Thermasporomyces</taxon>
    </lineage>
</organism>
<comment type="caution">
    <text evidence="1">The sequence shown here is derived from an EMBL/GenBank/DDBJ whole genome shotgun (WGS) entry which is preliminary data.</text>
</comment>
<dbReference type="Pfam" id="PF04655">
    <property type="entry name" value="APH_6_hur"/>
    <property type="match status" value="1"/>
</dbReference>
<keyword evidence="2" id="KW-1185">Reference proteome</keyword>
<dbReference type="InterPro" id="IPR006748">
    <property type="entry name" value="NH2Glyco/OHUrea_AB-resist_kin"/>
</dbReference>
<dbReference type="RefSeq" id="WP_170152552.1">
    <property type="nucleotide sequence ID" value="NZ_QTUC01000001.1"/>
</dbReference>
<evidence type="ECO:0000313" key="1">
    <source>
        <dbReference type="EMBL" id="REF36345.1"/>
    </source>
</evidence>
<accession>A0A3D9VBF3</accession>
<evidence type="ECO:0000313" key="2">
    <source>
        <dbReference type="Proteomes" id="UP000256485"/>
    </source>
</evidence>
<reference evidence="1 2" key="1">
    <citation type="submission" date="2018-08" db="EMBL/GenBank/DDBJ databases">
        <title>Sequencing the genomes of 1000 actinobacteria strains.</title>
        <authorList>
            <person name="Klenk H.-P."/>
        </authorList>
    </citation>
    <scope>NUCLEOTIDE SEQUENCE [LARGE SCALE GENOMIC DNA]</scope>
    <source>
        <strain evidence="1 2">DSM 22891</strain>
    </source>
</reference>
<dbReference type="EMBL" id="QTUC01000001">
    <property type="protein sequence ID" value="REF36345.1"/>
    <property type="molecule type" value="Genomic_DNA"/>
</dbReference>
<keyword evidence="1" id="KW-0418">Kinase</keyword>
<dbReference type="GO" id="GO:0016301">
    <property type="term" value="F:kinase activity"/>
    <property type="evidence" value="ECO:0007669"/>
    <property type="project" value="UniProtKB-KW"/>
</dbReference>
<dbReference type="Proteomes" id="UP000256485">
    <property type="component" value="Unassembled WGS sequence"/>
</dbReference>
<dbReference type="GO" id="GO:0016773">
    <property type="term" value="F:phosphotransferase activity, alcohol group as acceptor"/>
    <property type="evidence" value="ECO:0007669"/>
    <property type="project" value="InterPro"/>
</dbReference>
<dbReference type="GO" id="GO:0019748">
    <property type="term" value="P:secondary metabolic process"/>
    <property type="evidence" value="ECO:0007669"/>
    <property type="project" value="InterPro"/>
</dbReference>
<gene>
    <name evidence="1" type="ORF">DFJ64_1752</name>
</gene>
<protein>
    <submittedName>
        <fullName evidence="1">Streptomycin 6-kinase</fullName>
    </submittedName>
</protein>
<dbReference type="SUPFAM" id="SSF56112">
    <property type="entry name" value="Protein kinase-like (PK-like)"/>
    <property type="match status" value="1"/>
</dbReference>
<sequence length="308" mass="34035">MLTLPPSFFEYTRVTREGAAGRAWAESLPALVETLCARWSLRIDGELMHGANGIAVPVLREGVPYVLKVAWLDEELKAQMLCLRLWDGRGVVRLIDASVEDGALLLERLDSSRSLRAVPLDEALTIAAGLLRRLAIPLSSTTGRWDKLSVATLPTTQALALNFIDSSHTRSASLGHPIPAHVLDLARDLARQVATVSDELLVNYDLHDENILAGEREPWLAIDPRVVVGVPEYGVAQLLWWRLDDMDGERGLLRSLDLIVKSADLDWDLARAWTIVRSVDYWLWGLANGLTIDPVRCARIVETLSGVG</sequence>
<keyword evidence="1" id="KW-0808">Transferase</keyword>